<protein>
    <submittedName>
        <fullName evidence="4">Germination protease</fullName>
        <ecNumber evidence="4">3.4.24.78</ecNumber>
    </submittedName>
</protein>
<dbReference type="GO" id="GO:0008233">
    <property type="term" value="F:peptidase activity"/>
    <property type="evidence" value="ECO:0007669"/>
    <property type="project" value="UniProtKB-KW"/>
</dbReference>
<dbReference type="Gene3D" id="3.40.50.1450">
    <property type="entry name" value="HybD-like"/>
    <property type="match status" value="1"/>
</dbReference>
<dbReference type="Proteomes" id="UP000095649">
    <property type="component" value="Unassembled WGS sequence"/>
</dbReference>
<dbReference type="OrthoDB" id="9777293at2"/>
<dbReference type="EMBL" id="CYXN01000023">
    <property type="protein sequence ID" value="CUN16176.1"/>
    <property type="molecule type" value="Genomic_DNA"/>
</dbReference>
<evidence type="ECO:0000256" key="1">
    <source>
        <dbReference type="ARBA" id="ARBA00022670"/>
    </source>
</evidence>
<sequence length="261" mass="27075">MRTTDMADELFSGAAQPLPAGVRLATARHGGVTVTRVEVAREGLSRPRGRYVTLEMPSVSVLDERDAAVIEVCARELRALLPPKGPVLVLGVGNRRITADALGPRTVQHILVTMGAGAAPPVRGLRPVAAVAPGVAAATGLSLQQLAAALVGQLRPAAVVCVDSLCSAEGQRLGRTVQFSDSGLYPAQADHTRHLTRDTLGVPVVAAGIPTLMQAQEGADLVVTPRALDSVIAHGAALLACAVNRALQPRLTVQQLCWLTG</sequence>
<evidence type="ECO:0000256" key="3">
    <source>
        <dbReference type="ARBA" id="ARBA00023145"/>
    </source>
</evidence>
<gene>
    <name evidence="4" type="primary">gpr</name>
    <name evidence="4" type="ORF">ERS852582_02210</name>
</gene>
<evidence type="ECO:0000313" key="4">
    <source>
        <dbReference type="EMBL" id="CUN16176.1"/>
    </source>
</evidence>
<dbReference type="InterPro" id="IPR005080">
    <property type="entry name" value="Peptidase_A25"/>
</dbReference>
<dbReference type="InterPro" id="IPR023430">
    <property type="entry name" value="Pept_HybD-like_dom_sf"/>
</dbReference>
<evidence type="ECO:0000313" key="5">
    <source>
        <dbReference type="Proteomes" id="UP000095649"/>
    </source>
</evidence>
<keyword evidence="2 4" id="KW-0378">Hydrolase</keyword>
<reference evidence="4 5" key="1">
    <citation type="submission" date="2015-09" db="EMBL/GenBank/DDBJ databases">
        <authorList>
            <consortium name="Pathogen Informatics"/>
        </authorList>
    </citation>
    <scope>NUCLEOTIDE SEQUENCE [LARGE SCALE GENOMIC DNA]</scope>
    <source>
        <strain evidence="4 5">2789STDY5834970</strain>
    </source>
</reference>
<dbReference type="Pfam" id="PF03418">
    <property type="entry name" value="Peptidase_A25"/>
    <property type="match status" value="1"/>
</dbReference>
<evidence type="ECO:0000256" key="2">
    <source>
        <dbReference type="ARBA" id="ARBA00022801"/>
    </source>
</evidence>
<proteinExistence type="predicted"/>
<dbReference type="SUPFAM" id="SSF53163">
    <property type="entry name" value="HybD-like"/>
    <property type="match status" value="1"/>
</dbReference>
<organism evidence="4 5">
    <name type="scientific">Faecalibacterium prausnitzii</name>
    <dbReference type="NCBI Taxonomy" id="853"/>
    <lineage>
        <taxon>Bacteria</taxon>
        <taxon>Bacillati</taxon>
        <taxon>Bacillota</taxon>
        <taxon>Clostridia</taxon>
        <taxon>Eubacteriales</taxon>
        <taxon>Oscillospiraceae</taxon>
        <taxon>Faecalibacterium</taxon>
    </lineage>
</organism>
<dbReference type="EC" id="3.4.24.78" evidence="4"/>
<dbReference type="AlphaFoldDB" id="A0A173UPB0"/>
<dbReference type="NCBIfam" id="TIGR01441">
    <property type="entry name" value="GPR"/>
    <property type="match status" value="1"/>
</dbReference>
<keyword evidence="1 4" id="KW-0645">Protease</keyword>
<dbReference type="GO" id="GO:0006508">
    <property type="term" value="P:proteolysis"/>
    <property type="evidence" value="ECO:0007669"/>
    <property type="project" value="UniProtKB-KW"/>
</dbReference>
<dbReference type="RefSeq" id="WP_055186567.1">
    <property type="nucleotide sequence ID" value="NZ_CYXN01000023.1"/>
</dbReference>
<keyword evidence="3" id="KW-0865">Zymogen</keyword>
<dbReference type="GO" id="GO:0009847">
    <property type="term" value="P:spore germination"/>
    <property type="evidence" value="ECO:0007669"/>
    <property type="project" value="InterPro"/>
</dbReference>
<name>A0A173UPB0_9FIRM</name>
<accession>A0A173UPB0</accession>